<proteinExistence type="predicted"/>
<gene>
    <name evidence="2" type="ORF">H9862_04910</name>
</gene>
<evidence type="ECO:0000313" key="3">
    <source>
        <dbReference type="Proteomes" id="UP000823964"/>
    </source>
</evidence>
<feature type="signal peptide" evidence="1">
    <location>
        <begin position="1"/>
        <end position="20"/>
    </location>
</feature>
<dbReference type="Proteomes" id="UP000823964">
    <property type="component" value="Unassembled WGS sequence"/>
</dbReference>
<dbReference type="Gene3D" id="3.40.50.1820">
    <property type="entry name" value="alpha/beta hydrolase"/>
    <property type="match status" value="1"/>
</dbReference>
<dbReference type="SUPFAM" id="SSF53474">
    <property type="entry name" value="alpha/beta-Hydrolases"/>
    <property type="match status" value="1"/>
</dbReference>
<evidence type="ECO:0000256" key="1">
    <source>
        <dbReference type="SAM" id="SignalP"/>
    </source>
</evidence>
<comment type="caution">
    <text evidence="2">The sequence shown here is derived from an EMBL/GenBank/DDBJ whole genome shotgun (WGS) entry which is preliminary data.</text>
</comment>
<evidence type="ECO:0000313" key="2">
    <source>
        <dbReference type="EMBL" id="HIX19929.1"/>
    </source>
</evidence>
<reference evidence="2" key="2">
    <citation type="submission" date="2021-04" db="EMBL/GenBank/DDBJ databases">
        <authorList>
            <person name="Gilroy R."/>
        </authorList>
    </citation>
    <scope>NUCLEOTIDE SEQUENCE</scope>
    <source>
        <strain evidence="2">14975</strain>
    </source>
</reference>
<reference evidence="2" key="1">
    <citation type="journal article" date="2021" name="PeerJ">
        <title>Extensive microbial diversity within the chicken gut microbiome revealed by metagenomics and culture.</title>
        <authorList>
            <person name="Gilroy R."/>
            <person name="Ravi A."/>
            <person name="Getino M."/>
            <person name="Pursley I."/>
            <person name="Horton D.L."/>
            <person name="Alikhan N.F."/>
            <person name="Baker D."/>
            <person name="Gharbi K."/>
            <person name="Hall N."/>
            <person name="Watson M."/>
            <person name="Adriaenssens E.M."/>
            <person name="Foster-Nyarko E."/>
            <person name="Jarju S."/>
            <person name="Secka A."/>
            <person name="Antonio M."/>
            <person name="Oren A."/>
            <person name="Chaudhuri R.R."/>
            <person name="La Ragione R."/>
            <person name="Hildebrand F."/>
            <person name="Pallen M.J."/>
        </authorList>
    </citation>
    <scope>NUCLEOTIDE SEQUENCE</scope>
    <source>
        <strain evidence="2">14975</strain>
    </source>
</reference>
<feature type="chain" id="PRO_5039133236" evidence="1">
    <location>
        <begin position="21"/>
        <end position="275"/>
    </location>
</feature>
<sequence>MNKNGLNVLTGCLLALAAGAASLGLNSCVYSNDPPPGVYPKPPTGFVGRRTQVPLRAEKADVAVIFIGGFAGRYLTRMRAVYERMPVLPVPGKQFRAFYDWDGGEGMIFLNNVNRAVNDLQNFLAVNPKADIVLIGHSYGGSAVMDIMRQVTRPHGRVIAVTIDPVSRKSRSMPRTRARGIDYWINIYCDDVRVPIDYVVKLGGVWKFCPQADENIRFLGTARDKKGDRYRHTRPEPLFFEKMADAAETPYERLLRACERYGIGNAALQNGGGRR</sequence>
<name>A0A9D1VBI2_9BACT</name>
<dbReference type="EMBL" id="DXFQ01000085">
    <property type="protein sequence ID" value="HIX19929.1"/>
    <property type="molecule type" value="Genomic_DNA"/>
</dbReference>
<protein>
    <submittedName>
        <fullName evidence="2">Alpha/beta hydrolase</fullName>
    </submittedName>
</protein>
<keyword evidence="1" id="KW-0732">Signal</keyword>
<accession>A0A9D1VBI2</accession>
<organism evidence="2 3">
    <name type="scientific">Candidatus Akkermansia intestinigallinarum</name>
    <dbReference type="NCBI Taxonomy" id="2838431"/>
    <lineage>
        <taxon>Bacteria</taxon>
        <taxon>Pseudomonadati</taxon>
        <taxon>Verrucomicrobiota</taxon>
        <taxon>Verrucomicrobiia</taxon>
        <taxon>Verrucomicrobiales</taxon>
        <taxon>Akkermansiaceae</taxon>
        <taxon>Akkermansia</taxon>
    </lineage>
</organism>
<dbReference type="GO" id="GO:0016787">
    <property type="term" value="F:hydrolase activity"/>
    <property type="evidence" value="ECO:0007669"/>
    <property type="project" value="UniProtKB-KW"/>
</dbReference>
<dbReference type="InterPro" id="IPR029058">
    <property type="entry name" value="AB_hydrolase_fold"/>
</dbReference>
<keyword evidence="2" id="KW-0378">Hydrolase</keyword>
<dbReference type="AlphaFoldDB" id="A0A9D1VBI2"/>